<accession>A0A250J311</accession>
<dbReference type="EMBL" id="CP022098">
    <property type="protein sequence ID" value="ATB37888.1"/>
    <property type="molecule type" value="Genomic_DNA"/>
</dbReference>
<evidence type="ECO:0000313" key="3">
    <source>
        <dbReference type="Proteomes" id="UP000217257"/>
    </source>
</evidence>
<dbReference type="PROSITE" id="PS51318">
    <property type="entry name" value="TAT"/>
    <property type="match status" value="1"/>
</dbReference>
<proteinExistence type="predicted"/>
<name>A0A250J311_9BACT</name>
<evidence type="ECO:0000256" key="1">
    <source>
        <dbReference type="SAM" id="SignalP"/>
    </source>
</evidence>
<sequence length="411" mass="44750">MHDILRSTVLTALLATSATAWAGPSASPDATASPVPLIALVPGKVVYVDSGGSRTLAECQQVEERRMLGGPEKGKLFRETEPCSLWSLAVHPPTGRWAMAASVTGDTSSTRLVSMTLSGRKLEVPTDKAGRVKEGNLLVMGDLEGVVAVTPGAPAQWTSNHVHHSQRPELFTADGARVLVANGTVTTSEWWSWSFEPRPEGIRVLPAHVTDTAGNDLVLGESRTVMRHERSGVRIATLDPTGTKPWTLGPPMKQKRKGMLSPMLLGDTMVFYREGVFDEGGCDESNSGTYRRLDLRTGQERVWRTHDTYCSGFGLAAASARRRTVYFIESNYYSTGVSQMYEYSLDRDEVRALNAQGFEGAHDISGDGRTLLLHARGGGVSVYDVDTDESVWLKGLENIRDAGLLDPRFDN</sequence>
<feature type="signal peptide" evidence="1">
    <location>
        <begin position="1"/>
        <end position="22"/>
    </location>
</feature>
<evidence type="ECO:0000313" key="2">
    <source>
        <dbReference type="EMBL" id="ATB37888.1"/>
    </source>
</evidence>
<dbReference type="KEGG" id="cfus:CYFUS_003313"/>
<dbReference type="Proteomes" id="UP000217257">
    <property type="component" value="Chromosome"/>
</dbReference>
<keyword evidence="1" id="KW-0732">Signal</keyword>
<feature type="chain" id="PRO_5012219552" description="Lipoprotein" evidence="1">
    <location>
        <begin position="23"/>
        <end position="411"/>
    </location>
</feature>
<dbReference type="AlphaFoldDB" id="A0A250J311"/>
<dbReference type="SUPFAM" id="SSF69304">
    <property type="entry name" value="Tricorn protease N-terminal domain"/>
    <property type="match status" value="1"/>
</dbReference>
<protein>
    <recommendedName>
        <fullName evidence="4">Lipoprotein</fullName>
    </recommendedName>
</protein>
<gene>
    <name evidence="2" type="ORF">CYFUS_003313</name>
</gene>
<organism evidence="2 3">
    <name type="scientific">Cystobacter fuscus</name>
    <dbReference type="NCBI Taxonomy" id="43"/>
    <lineage>
        <taxon>Bacteria</taxon>
        <taxon>Pseudomonadati</taxon>
        <taxon>Myxococcota</taxon>
        <taxon>Myxococcia</taxon>
        <taxon>Myxococcales</taxon>
        <taxon>Cystobacterineae</taxon>
        <taxon>Archangiaceae</taxon>
        <taxon>Cystobacter</taxon>
    </lineage>
</organism>
<dbReference type="InterPro" id="IPR006311">
    <property type="entry name" value="TAT_signal"/>
</dbReference>
<evidence type="ECO:0008006" key="4">
    <source>
        <dbReference type="Google" id="ProtNLM"/>
    </source>
</evidence>
<reference evidence="2 3" key="1">
    <citation type="submission" date="2017-06" db="EMBL/GenBank/DDBJ databases">
        <title>Sequencing and comparative analysis of myxobacterial genomes.</title>
        <authorList>
            <person name="Rupp O."/>
            <person name="Goesmann A."/>
            <person name="Sogaard-Andersen L."/>
        </authorList>
    </citation>
    <scope>NUCLEOTIDE SEQUENCE [LARGE SCALE GENOMIC DNA]</scope>
    <source>
        <strain evidence="2 3">DSM 52655</strain>
    </source>
</reference>
<dbReference type="RefSeq" id="WP_157758483.1">
    <property type="nucleotide sequence ID" value="NZ_CP022098.1"/>
</dbReference>